<reference evidence="2" key="1">
    <citation type="journal article" date="2015" name="Nature">
        <title>Complex archaea that bridge the gap between prokaryotes and eukaryotes.</title>
        <authorList>
            <person name="Spang A."/>
            <person name="Saw J.H."/>
            <person name="Jorgensen S.L."/>
            <person name="Zaremba-Niedzwiedzka K."/>
            <person name="Martijn J."/>
            <person name="Lind A.E."/>
            <person name="van Eijk R."/>
            <person name="Schleper C."/>
            <person name="Guy L."/>
            <person name="Ettema T.J."/>
        </authorList>
    </citation>
    <scope>NUCLEOTIDE SEQUENCE</scope>
</reference>
<dbReference type="PANTHER" id="PTHR43591">
    <property type="entry name" value="METHYLTRANSFERASE"/>
    <property type="match status" value="1"/>
</dbReference>
<dbReference type="Pfam" id="PF08241">
    <property type="entry name" value="Methyltransf_11"/>
    <property type="match status" value="1"/>
</dbReference>
<organism evidence="2">
    <name type="scientific">marine sediment metagenome</name>
    <dbReference type="NCBI Taxonomy" id="412755"/>
    <lineage>
        <taxon>unclassified sequences</taxon>
        <taxon>metagenomes</taxon>
        <taxon>ecological metagenomes</taxon>
    </lineage>
</organism>
<evidence type="ECO:0000259" key="1">
    <source>
        <dbReference type="Pfam" id="PF08241"/>
    </source>
</evidence>
<protein>
    <recommendedName>
        <fullName evidence="1">Methyltransferase type 11 domain-containing protein</fullName>
    </recommendedName>
</protein>
<accession>A0A0F9HWQ6</accession>
<dbReference type="Gene3D" id="3.40.50.150">
    <property type="entry name" value="Vaccinia Virus protein VP39"/>
    <property type="match status" value="1"/>
</dbReference>
<comment type="caution">
    <text evidence="2">The sequence shown here is derived from an EMBL/GenBank/DDBJ whole genome shotgun (WGS) entry which is preliminary data.</text>
</comment>
<dbReference type="CDD" id="cd02440">
    <property type="entry name" value="AdoMet_MTases"/>
    <property type="match status" value="1"/>
</dbReference>
<sequence>MRMNNATDVKEHYNKYLFTRPNESAIQKFLQDEELLFGLVRPEELSDDIIDLGCGTGRILKLLELSGKRKLTGIDFSTECLKSAKENLKYTKLKEMDVTDLSEIKEQFETVICFGVAHHTTEPKKVFKECVRLCKTNGMILYGVSKKYSIRYYDYILLNRFVKFLFRNRIVPWSYPLFKLWFFVLNKRWVSDKQLVIRLSDRYLNPIIKFSTVEQIERLCEENNVWIEKINYDSSLICLLIRKCQLKDMT</sequence>
<dbReference type="InterPro" id="IPR029063">
    <property type="entry name" value="SAM-dependent_MTases_sf"/>
</dbReference>
<evidence type="ECO:0000313" key="2">
    <source>
        <dbReference type="EMBL" id="KKM07557.1"/>
    </source>
</evidence>
<feature type="domain" description="Methyltransferase type 11" evidence="1">
    <location>
        <begin position="51"/>
        <end position="141"/>
    </location>
</feature>
<dbReference type="InterPro" id="IPR013216">
    <property type="entry name" value="Methyltransf_11"/>
</dbReference>
<dbReference type="SUPFAM" id="SSF53335">
    <property type="entry name" value="S-adenosyl-L-methionine-dependent methyltransferases"/>
    <property type="match status" value="1"/>
</dbReference>
<name>A0A0F9HWQ6_9ZZZZ</name>
<proteinExistence type="predicted"/>
<dbReference type="GO" id="GO:0008757">
    <property type="term" value="F:S-adenosylmethionine-dependent methyltransferase activity"/>
    <property type="evidence" value="ECO:0007669"/>
    <property type="project" value="InterPro"/>
</dbReference>
<dbReference type="AlphaFoldDB" id="A0A0F9HWQ6"/>
<gene>
    <name evidence="2" type="ORF">LCGC14_1732700</name>
</gene>
<dbReference type="EMBL" id="LAZR01015743">
    <property type="protein sequence ID" value="KKM07557.1"/>
    <property type="molecule type" value="Genomic_DNA"/>
</dbReference>